<keyword evidence="3" id="KW-1185">Reference proteome</keyword>
<sequence length="195" mass="22168">MTQSEQSRASSTSSKLEFWMIILIPFASLVLAAWMYFGGSFLPEGRTHKGVLLDPPLKLEAFDSPLLVDTELEGQWGILVVTDYACEQECRERLHLTRQSYKALDRDTSRVKRYLVSAIPGDLMTDELGSYIKKEHPDLTVIPGSLPDHENNKDERVRVYLTDPLGNVMLWYGKEHDGAQMLKDLERLLKASRIG</sequence>
<dbReference type="AlphaFoldDB" id="A0A1X7AJ74"/>
<dbReference type="Proteomes" id="UP000196573">
    <property type="component" value="Unassembled WGS sequence"/>
</dbReference>
<dbReference type="OrthoDB" id="9785445at2"/>
<evidence type="ECO:0000313" key="2">
    <source>
        <dbReference type="EMBL" id="SMA46274.1"/>
    </source>
</evidence>
<keyword evidence="1" id="KW-0812">Transmembrane</keyword>
<dbReference type="InterPro" id="IPR036249">
    <property type="entry name" value="Thioredoxin-like_sf"/>
</dbReference>
<keyword evidence="1" id="KW-0472">Membrane</keyword>
<dbReference type="SUPFAM" id="SSF52833">
    <property type="entry name" value="Thioredoxin-like"/>
    <property type="match status" value="1"/>
</dbReference>
<feature type="transmembrane region" description="Helical" evidence="1">
    <location>
        <begin position="18"/>
        <end position="37"/>
    </location>
</feature>
<name>A0A1X7AJ74_9GAMM</name>
<evidence type="ECO:0008006" key="4">
    <source>
        <dbReference type="Google" id="ProtNLM"/>
    </source>
</evidence>
<dbReference type="EMBL" id="FWPT01000004">
    <property type="protein sequence ID" value="SMA46274.1"/>
    <property type="molecule type" value="Genomic_DNA"/>
</dbReference>
<dbReference type="RefSeq" id="WP_087109598.1">
    <property type="nucleotide sequence ID" value="NZ_CBCSCN010000002.1"/>
</dbReference>
<gene>
    <name evidence="2" type="ORF">EHSB41UT_02119</name>
</gene>
<accession>A0A1X7AJ74</accession>
<reference evidence="2 3" key="1">
    <citation type="submission" date="2017-03" db="EMBL/GenBank/DDBJ databases">
        <authorList>
            <person name="Afonso C.L."/>
            <person name="Miller P.J."/>
            <person name="Scott M.A."/>
            <person name="Spackman E."/>
            <person name="Goraichik I."/>
            <person name="Dimitrov K.M."/>
            <person name="Suarez D.L."/>
            <person name="Swayne D.E."/>
        </authorList>
    </citation>
    <scope>NUCLEOTIDE SEQUENCE [LARGE SCALE GENOMIC DNA]</scope>
    <source>
        <strain evidence="2">SB41UT1</strain>
    </source>
</reference>
<keyword evidence="1" id="KW-1133">Transmembrane helix</keyword>
<dbReference type="Gene3D" id="3.40.30.10">
    <property type="entry name" value="Glutaredoxin"/>
    <property type="match status" value="1"/>
</dbReference>
<organism evidence="2 3">
    <name type="scientific">Parendozoicomonas haliclonae</name>
    <dbReference type="NCBI Taxonomy" id="1960125"/>
    <lineage>
        <taxon>Bacteria</taxon>
        <taxon>Pseudomonadati</taxon>
        <taxon>Pseudomonadota</taxon>
        <taxon>Gammaproteobacteria</taxon>
        <taxon>Oceanospirillales</taxon>
        <taxon>Endozoicomonadaceae</taxon>
        <taxon>Parendozoicomonas</taxon>
    </lineage>
</organism>
<evidence type="ECO:0000313" key="3">
    <source>
        <dbReference type="Proteomes" id="UP000196573"/>
    </source>
</evidence>
<proteinExistence type="predicted"/>
<protein>
    <recommendedName>
        <fullName evidence="4">Cytochrome oxidase Cu insertion factor, SCO1/SenC/PrrC family</fullName>
    </recommendedName>
</protein>
<evidence type="ECO:0000256" key="1">
    <source>
        <dbReference type="SAM" id="Phobius"/>
    </source>
</evidence>